<name>A0A136IKG5_9PEZI</name>
<dbReference type="UniPathway" id="UPA00529">
    <property type="reaction ID" value="UER00430"/>
</dbReference>
<evidence type="ECO:0000256" key="7">
    <source>
        <dbReference type="ARBA" id="ARBA00022714"/>
    </source>
</evidence>
<keyword evidence="7" id="KW-0001">2Fe-2S</keyword>
<sequence>MASTMLHYFGFGAGAKAEEHSQTSIKQTSVRSLPASWYTLEEMYELERRAIFSRRWLMITHASRLKQAGDWLRYNVAGYDLIIVRDRAGNINTFHNVCRHRAYPVVEKEKQGTAMILACRYHGWSYGLNGKLAKATGFQEIDGFDKDKNGLFRIHTKVDRNGLVWINMDAKEEPEVLWEEHFDNVDVQERYEPLNFDDYKLDHTYELEGDYNWKILSDNFNECYHCPTTHADIPTFLNLDSFDSVLKDGHIQHQCEYTKEQLDKGLNTSSTYYFPNSSMSISPHFMMIQKFLPSGPKKSTMHYEIYRNTKSADADFQLISQTYARVMAEDKVLCANAQRNINTGVYVAGQLHPKHEKAPLFFQGTVRKVITEWFRRETREGRQIWPARQHLVGAGAEVTEEDEEICQGLACGPQSASKFEW</sequence>
<evidence type="ECO:0000256" key="9">
    <source>
        <dbReference type="ARBA" id="ARBA00023002"/>
    </source>
</evidence>
<evidence type="ECO:0000256" key="11">
    <source>
        <dbReference type="ARBA" id="ARBA00023014"/>
    </source>
</evidence>
<dbReference type="CDD" id="cd00680">
    <property type="entry name" value="RHO_alpha_C"/>
    <property type="match status" value="1"/>
</dbReference>
<dbReference type="AlphaFoldDB" id="A0A136IKG5"/>
<dbReference type="GO" id="GO:0019133">
    <property type="term" value="F:choline monooxygenase activity"/>
    <property type="evidence" value="ECO:0007669"/>
    <property type="project" value="UniProtKB-EC"/>
</dbReference>
<dbReference type="PRINTS" id="PR00090">
    <property type="entry name" value="RNGDIOXGNASE"/>
</dbReference>
<evidence type="ECO:0000256" key="12">
    <source>
        <dbReference type="ARBA" id="ARBA00049097"/>
    </source>
</evidence>
<dbReference type="SUPFAM" id="SSF50022">
    <property type="entry name" value="ISP domain"/>
    <property type="match status" value="1"/>
</dbReference>
<comment type="cofactor">
    <cofactor evidence="1">
        <name>Fe cation</name>
        <dbReference type="ChEBI" id="CHEBI:24875"/>
    </cofactor>
</comment>
<dbReference type="Gene3D" id="2.102.10.10">
    <property type="entry name" value="Rieske [2Fe-2S] iron-sulphur domain"/>
    <property type="match status" value="1"/>
</dbReference>
<evidence type="ECO:0000256" key="2">
    <source>
        <dbReference type="ARBA" id="ARBA00002149"/>
    </source>
</evidence>
<dbReference type="Gene3D" id="3.90.380.10">
    <property type="entry name" value="Naphthalene 1,2-dioxygenase Alpha Subunit, Chain A, domain 1"/>
    <property type="match status" value="2"/>
</dbReference>
<evidence type="ECO:0000313" key="14">
    <source>
        <dbReference type="EMBL" id="KXJ85467.1"/>
    </source>
</evidence>
<dbReference type="InterPro" id="IPR036922">
    <property type="entry name" value="Rieske_2Fe-2S_sf"/>
</dbReference>
<proteinExistence type="inferred from homology"/>
<keyword evidence="11" id="KW-0411">Iron-sulfur</keyword>
<dbReference type="InterPro" id="IPR017941">
    <property type="entry name" value="Rieske_2Fe-2S"/>
</dbReference>
<dbReference type="EC" id="1.14.15.7" evidence="5"/>
<organism evidence="14 15">
    <name type="scientific">Microdochium bolleyi</name>
    <dbReference type="NCBI Taxonomy" id="196109"/>
    <lineage>
        <taxon>Eukaryota</taxon>
        <taxon>Fungi</taxon>
        <taxon>Dikarya</taxon>
        <taxon>Ascomycota</taxon>
        <taxon>Pezizomycotina</taxon>
        <taxon>Sordariomycetes</taxon>
        <taxon>Xylariomycetidae</taxon>
        <taxon>Xylariales</taxon>
        <taxon>Microdochiaceae</taxon>
        <taxon>Microdochium</taxon>
    </lineage>
</organism>
<feature type="domain" description="Rieske" evidence="13">
    <location>
        <begin position="56"/>
        <end position="166"/>
    </location>
</feature>
<evidence type="ECO:0000256" key="1">
    <source>
        <dbReference type="ARBA" id="ARBA00001962"/>
    </source>
</evidence>
<dbReference type="Pfam" id="PF00355">
    <property type="entry name" value="Rieske"/>
    <property type="match status" value="1"/>
</dbReference>
<dbReference type="STRING" id="196109.A0A136IKG5"/>
<dbReference type="GO" id="GO:0005506">
    <property type="term" value="F:iron ion binding"/>
    <property type="evidence" value="ECO:0007669"/>
    <property type="project" value="InterPro"/>
</dbReference>
<reference evidence="15" key="1">
    <citation type="submission" date="2016-02" db="EMBL/GenBank/DDBJ databases">
        <title>Draft genome sequence of Microdochium bolleyi, a fungal endophyte of beachgrass.</title>
        <authorList>
            <consortium name="DOE Joint Genome Institute"/>
            <person name="David A.S."/>
            <person name="May G."/>
            <person name="Haridas S."/>
            <person name="Lim J."/>
            <person name="Wang M."/>
            <person name="Labutti K."/>
            <person name="Lipzen A."/>
            <person name="Barry K."/>
            <person name="Grigoriev I.V."/>
        </authorList>
    </citation>
    <scope>NUCLEOTIDE SEQUENCE [LARGE SCALE GENOMIC DNA]</scope>
    <source>
        <strain evidence="15">J235TASD1</strain>
    </source>
</reference>
<comment type="similarity">
    <text evidence="4">Belongs to the choline monooxygenase family.</text>
</comment>
<dbReference type="Pfam" id="PF00848">
    <property type="entry name" value="Ring_hydroxyl_A"/>
    <property type="match status" value="1"/>
</dbReference>
<dbReference type="InterPro" id="IPR001663">
    <property type="entry name" value="Rng_hydr_dOase-A"/>
</dbReference>
<keyword evidence="8" id="KW-0479">Metal-binding</keyword>
<evidence type="ECO:0000256" key="8">
    <source>
        <dbReference type="ARBA" id="ARBA00022723"/>
    </source>
</evidence>
<protein>
    <recommendedName>
        <fullName evidence="6">Choline monooxygenase, chloroplastic</fullName>
        <ecNumber evidence="5">1.14.15.7</ecNumber>
    </recommendedName>
</protein>
<dbReference type="GO" id="GO:0051537">
    <property type="term" value="F:2 iron, 2 sulfur cluster binding"/>
    <property type="evidence" value="ECO:0007669"/>
    <property type="project" value="UniProtKB-KW"/>
</dbReference>
<comment type="pathway">
    <text evidence="3">Amine and polyamine biosynthesis; betaine biosynthesis via choline pathway; betaine aldehyde from choline (monooxygenase route): step 1/1.</text>
</comment>
<dbReference type="SUPFAM" id="SSF55961">
    <property type="entry name" value="Bet v1-like"/>
    <property type="match status" value="1"/>
</dbReference>
<gene>
    <name evidence="14" type="ORF">Micbo1qcDRAFT_127998</name>
</gene>
<evidence type="ECO:0000256" key="4">
    <source>
        <dbReference type="ARBA" id="ARBA00010848"/>
    </source>
</evidence>
<dbReference type="PANTHER" id="PTHR43756">
    <property type="entry name" value="CHOLINE MONOOXYGENASE, CHLOROPLASTIC"/>
    <property type="match status" value="1"/>
</dbReference>
<keyword evidence="9" id="KW-0560">Oxidoreductase</keyword>
<dbReference type="GO" id="GO:0019285">
    <property type="term" value="P:glycine betaine biosynthetic process from choline"/>
    <property type="evidence" value="ECO:0007669"/>
    <property type="project" value="UniProtKB-UniPathway"/>
</dbReference>
<accession>A0A136IKG5</accession>
<dbReference type="OrthoDB" id="426882at2759"/>
<dbReference type="InParanoid" id="A0A136IKG5"/>
<evidence type="ECO:0000256" key="10">
    <source>
        <dbReference type="ARBA" id="ARBA00023004"/>
    </source>
</evidence>
<comment type="catalytic activity">
    <reaction evidence="12">
        <text>choline + 2 reduced [2Fe-2S]-[ferredoxin] + O2 + 2 H(+) = betaine aldehyde hydrate + 2 oxidized [2Fe-2S]-[ferredoxin] + H2O</text>
        <dbReference type="Rhea" id="RHEA:17769"/>
        <dbReference type="Rhea" id="RHEA-COMP:10000"/>
        <dbReference type="Rhea" id="RHEA-COMP:10001"/>
        <dbReference type="ChEBI" id="CHEBI:15354"/>
        <dbReference type="ChEBI" id="CHEBI:15377"/>
        <dbReference type="ChEBI" id="CHEBI:15378"/>
        <dbReference type="ChEBI" id="CHEBI:15379"/>
        <dbReference type="ChEBI" id="CHEBI:15870"/>
        <dbReference type="ChEBI" id="CHEBI:33737"/>
        <dbReference type="ChEBI" id="CHEBI:33738"/>
        <dbReference type="EC" id="1.14.15.7"/>
    </reaction>
</comment>
<evidence type="ECO:0000256" key="5">
    <source>
        <dbReference type="ARBA" id="ARBA00012763"/>
    </source>
</evidence>
<dbReference type="PROSITE" id="PS51296">
    <property type="entry name" value="RIESKE"/>
    <property type="match status" value="1"/>
</dbReference>
<evidence type="ECO:0000256" key="6">
    <source>
        <dbReference type="ARBA" id="ARBA00014931"/>
    </source>
</evidence>
<evidence type="ECO:0000313" key="15">
    <source>
        <dbReference type="Proteomes" id="UP000070501"/>
    </source>
</evidence>
<dbReference type="EMBL" id="KQ964281">
    <property type="protein sequence ID" value="KXJ85467.1"/>
    <property type="molecule type" value="Genomic_DNA"/>
</dbReference>
<comment type="function">
    <text evidence="2">Catalyzes the first step of the osmoprotectant glycine betaine synthesis.</text>
</comment>
<evidence type="ECO:0000256" key="3">
    <source>
        <dbReference type="ARBA" id="ARBA00004866"/>
    </source>
</evidence>
<dbReference type="PANTHER" id="PTHR43756:SF5">
    <property type="entry name" value="CHOLINE MONOOXYGENASE, CHLOROPLASTIC"/>
    <property type="match status" value="1"/>
</dbReference>
<dbReference type="Proteomes" id="UP000070501">
    <property type="component" value="Unassembled WGS sequence"/>
</dbReference>
<evidence type="ECO:0000259" key="13">
    <source>
        <dbReference type="PROSITE" id="PS51296"/>
    </source>
</evidence>
<dbReference type="CDD" id="cd03469">
    <property type="entry name" value="Rieske_RO_Alpha_N"/>
    <property type="match status" value="1"/>
</dbReference>
<dbReference type="InterPro" id="IPR015879">
    <property type="entry name" value="Ring_hydroxy_dOase_asu_C_dom"/>
</dbReference>
<keyword evidence="10" id="KW-0408">Iron</keyword>
<keyword evidence="15" id="KW-1185">Reference proteome</keyword>